<keyword evidence="1" id="KW-0732">Signal</keyword>
<evidence type="ECO:0000313" key="4">
    <source>
        <dbReference type="Proteomes" id="UP000004162"/>
    </source>
</evidence>
<gene>
    <name evidence="3" type="ORF">CferDRAFT_0329</name>
</gene>
<dbReference type="InterPro" id="IPR000572">
    <property type="entry name" value="OxRdtase_Mopterin-bd_dom"/>
</dbReference>
<feature type="signal peptide" evidence="1">
    <location>
        <begin position="1"/>
        <end position="27"/>
    </location>
</feature>
<comment type="caution">
    <text evidence="3">The sequence shown here is derived from an EMBL/GenBank/DDBJ whole genome shotgun (WGS) entry which is preliminary data.</text>
</comment>
<reference evidence="3 4" key="2">
    <citation type="submission" date="2006-07" db="EMBL/GenBank/DDBJ databases">
        <title>Sequencing of the draft genome and assembly of Chlorobium ferroxidans DSM 13031.</title>
        <authorList>
            <consortium name="US DOE Joint Genome Institute (JGI-PGF)"/>
            <person name="Copeland A."/>
            <person name="Lucas S."/>
            <person name="Lapidus A."/>
            <person name="Barry K."/>
            <person name="Glavina del Rio T."/>
            <person name="Dalin E."/>
            <person name="Tice H."/>
            <person name="Bruce D."/>
            <person name="Pitluck S."/>
            <person name="Richardson P."/>
        </authorList>
    </citation>
    <scope>NUCLEOTIDE SEQUENCE [LARGE SCALE GENOMIC DNA]</scope>
    <source>
        <strain evidence="3 4">DSM 13031</strain>
    </source>
</reference>
<dbReference type="OrthoDB" id="5366082at2"/>
<protein>
    <recommendedName>
        <fullName evidence="2">Oxidoreductase molybdopterin-binding domain-containing protein</fullName>
    </recommendedName>
</protein>
<dbReference type="Gene3D" id="3.90.420.10">
    <property type="entry name" value="Oxidoreductase, molybdopterin-binding domain"/>
    <property type="match status" value="1"/>
</dbReference>
<sequence length="187" mass="21158">MKKIERFSLAAFLSLFLLTFSPFSAQAKSEWRESETVRVSGLVENPFTITIESLKKMNVSERRNAAIVCASGETRQTMQSFRGVLLRDILDAAKIVMPNSRERGEYQILVRSSDSYNVLFSYDELYFGAAGDDILLVFEEDGKPIEKEGRFVLFCPSDKVTAPRLVKWVDRIEVSKINLAPSTAQCK</sequence>
<accession>Q0YQ03</accession>
<name>Q0YQ03_9CHLB</name>
<feature type="chain" id="PRO_5004179203" description="Oxidoreductase molybdopterin-binding domain-containing protein" evidence="1">
    <location>
        <begin position="28"/>
        <end position="187"/>
    </location>
</feature>
<dbReference type="EMBL" id="AASE01000021">
    <property type="protein sequence ID" value="EAT58390.1"/>
    <property type="molecule type" value="Genomic_DNA"/>
</dbReference>
<proteinExistence type="predicted"/>
<feature type="domain" description="Oxidoreductase molybdopterin-binding" evidence="2">
    <location>
        <begin position="36"/>
        <end position="176"/>
    </location>
</feature>
<dbReference type="SUPFAM" id="SSF56524">
    <property type="entry name" value="Oxidoreductase molybdopterin-binding domain"/>
    <property type="match status" value="1"/>
</dbReference>
<dbReference type="Proteomes" id="UP000004162">
    <property type="component" value="Unassembled WGS sequence"/>
</dbReference>
<evidence type="ECO:0000313" key="3">
    <source>
        <dbReference type="EMBL" id="EAT58390.1"/>
    </source>
</evidence>
<reference evidence="3 4" key="1">
    <citation type="submission" date="2006-07" db="EMBL/GenBank/DDBJ databases">
        <title>Annotation of the draft genome assembly of Chlorobium ferroxidans DSM 13031.</title>
        <authorList>
            <consortium name="US DOE Joint Genome Institute (JGI-ORNL)"/>
            <person name="Larimer F."/>
            <person name="Land M."/>
            <person name="Hauser L."/>
        </authorList>
    </citation>
    <scope>NUCLEOTIDE SEQUENCE [LARGE SCALE GENOMIC DNA]</scope>
    <source>
        <strain evidence="3 4">DSM 13031</strain>
    </source>
</reference>
<dbReference type="AlphaFoldDB" id="Q0YQ03"/>
<evidence type="ECO:0000256" key="1">
    <source>
        <dbReference type="SAM" id="SignalP"/>
    </source>
</evidence>
<dbReference type="RefSeq" id="WP_006367000.1">
    <property type="nucleotide sequence ID" value="NZ_AASE01000021.1"/>
</dbReference>
<keyword evidence="4" id="KW-1185">Reference proteome</keyword>
<organism evidence="3 4">
    <name type="scientific">Chlorobium ferrooxidans DSM 13031</name>
    <dbReference type="NCBI Taxonomy" id="377431"/>
    <lineage>
        <taxon>Bacteria</taxon>
        <taxon>Pseudomonadati</taxon>
        <taxon>Chlorobiota</taxon>
        <taxon>Chlorobiia</taxon>
        <taxon>Chlorobiales</taxon>
        <taxon>Chlorobiaceae</taxon>
        <taxon>Chlorobium/Pelodictyon group</taxon>
        <taxon>Chlorobium</taxon>
    </lineage>
</organism>
<dbReference type="InterPro" id="IPR036374">
    <property type="entry name" value="OxRdtase_Mopterin-bd_sf"/>
</dbReference>
<dbReference type="Pfam" id="PF00174">
    <property type="entry name" value="Oxidored_molyb"/>
    <property type="match status" value="1"/>
</dbReference>
<evidence type="ECO:0000259" key="2">
    <source>
        <dbReference type="Pfam" id="PF00174"/>
    </source>
</evidence>